<dbReference type="PROSITE" id="PS50088">
    <property type="entry name" value="ANK_REPEAT"/>
    <property type="match status" value="1"/>
</dbReference>
<evidence type="ECO:0000313" key="4">
    <source>
        <dbReference type="Proteomes" id="UP001497497"/>
    </source>
</evidence>
<evidence type="ECO:0000313" key="3">
    <source>
        <dbReference type="EMBL" id="CAL1542569.1"/>
    </source>
</evidence>
<dbReference type="InterPro" id="IPR002110">
    <property type="entry name" value="Ankyrin_rpt"/>
</dbReference>
<reference evidence="3 4" key="1">
    <citation type="submission" date="2024-04" db="EMBL/GenBank/DDBJ databases">
        <authorList>
            <consortium name="Genoscope - CEA"/>
            <person name="William W."/>
        </authorList>
    </citation>
    <scope>NUCLEOTIDE SEQUENCE [LARGE SCALE GENOMIC DNA]</scope>
</reference>
<feature type="region of interest" description="Disordered" evidence="2">
    <location>
        <begin position="525"/>
        <end position="553"/>
    </location>
</feature>
<gene>
    <name evidence="3" type="ORF">GSLYS_00016103001</name>
</gene>
<protein>
    <submittedName>
        <fullName evidence="3">Uncharacterized protein</fullName>
    </submittedName>
</protein>
<keyword evidence="1" id="KW-0040">ANK repeat</keyword>
<evidence type="ECO:0000256" key="1">
    <source>
        <dbReference type="PROSITE-ProRule" id="PRU00023"/>
    </source>
</evidence>
<sequence length="590" mass="64028">MMGTLSPGPTPALMTEAQTASLDETSDSECAENEPLLNHEADPGQEPPCPTMGAMPDTNCTVNIPDTGDTPGHFAECPDKSTVPEQVGDTFTSPSVPKYLESVLPTDLAKTDHVITGDGNFEHCKRSPEMIFPEKPAGPERRAKSNRSVTVLAGPQGDDEAGTLVESVSTPLIPPSGQDVGDVRRPPLDVHLNDQMSRISSPQHKPKYITRNKVLPRSHANSAAVPDESEYAQYWRGEVTVIKMTDSDELDIPVQSAGTPTTLTTPYVSLDKFMANSPITGAIIKGDNTLVLESLRQGERATLICSKTGKSYLHIVSSSALPEHESKYVPMVYQLSNTGIDLNVRDNSGFTALRLAITRRLPQLLAALLKCGADFTEEDEYQAQQVRGVAKSEMLELIRRLTPSYWSAVHDPTPFKVHRLVKSWSRVNLSRNNITLIEYAKQNVKDESIAKLLVQHEASIELAHAVMAGDCDRTKALLCDSSVDINTRDSSVKNNCFEPFAPLSLVGAAIKFDHADVLKVLRDTERKKSVQKPRSPISDSTAGGDRSATVRKGRGYGIPATTVFHYSSANGGTCELNTPSVVTSALCVLL</sequence>
<feature type="repeat" description="ANK" evidence="1">
    <location>
        <begin position="348"/>
        <end position="380"/>
    </location>
</feature>
<keyword evidence="4" id="KW-1185">Reference proteome</keyword>
<dbReference type="SUPFAM" id="SSF48403">
    <property type="entry name" value="Ankyrin repeat"/>
    <property type="match status" value="1"/>
</dbReference>
<dbReference type="SMART" id="SM00248">
    <property type="entry name" value="ANK"/>
    <property type="match status" value="3"/>
</dbReference>
<dbReference type="Gene3D" id="1.25.40.20">
    <property type="entry name" value="Ankyrin repeat-containing domain"/>
    <property type="match status" value="1"/>
</dbReference>
<evidence type="ECO:0000256" key="2">
    <source>
        <dbReference type="SAM" id="MobiDB-lite"/>
    </source>
</evidence>
<organism evidence="3 4">
    <name type="scientific">Lymnaea stagnalis</name>
    <name type="common">Great pond snail</name>
    <name type="synonym">Helix stagnalis</name>
    <dbReference type="NCBI Taxonomy" id="6523"/>
    <lineage>
        <taxon>Eukaryota</taxon>
        <taxon>Metazoa</taxon>
        <taxon>Spiralia</taxon>
        <taxon>Lophotrochozoa</taxon>
        <taxon>Mollusca</taxon>
        <taxon>Gastropoda</taxon>
        <taxon>Heterobranchia</taxon>
        <taxon>Euthyneura</taxon>
        <taxon>Panpulmonata</taxon>
        <taxon>Hygrophila</taxon>
        <taxon>Lymnaeoidea</taxon>
        <taxon>Lymnaeidae</taxon>
        <taxon>Lymnaea</taxon>
    </lineage>
</organism>
<dbReference type="Proteomes" id="UP001497497">
    <property type="component" value="Unassembled WGS sequence"/>
</dbReference>
<feature type="region of interest" description="Disordered" evidence="2">
    <location>
        <begin position="1"/>
        <end position="44"/>
    </location>
</feature>
<dbReference type="AlphaFoldDB" id="A0AAV2I8H6"/>
<dbReference type="EMBL" id="CAXITT010000492">
    <property type="protein sequence ID" value="CAL1542569.1"/>
    <property type="molecule type" value="Genomic_DNA"/>
</dbReference>
<name>A0AAV2I8H6_LYMST</name>
<proteinExistence type="predicted"/>
<dbReference type="InterPro" id="IPR036770">
    <property type="entry name" value="Ankyrin_rpt-contain_sf"/>
</dbReference>
<accession>A0AAV2I8H6</accession>
<comment type="caution">
    <text evidence="3">The sequence shown here is derived from an EMBL/GenBank/DDBJ whole genome shotgun (WGS) entry which is preliminary data.</text>
</comment>